<evidence type="ECO:0000313" key="3">
    <source>
        <dbReference type="Proteomes" id="UP000093366"/>
    </source>
</evidence>
<dbReference type="OrthoDB" id="8560623at2"/>
<protein>
    <submittedName>
        <fullName evidence="2">Uncharacterized protein</fullName>
    </submittedName>
</protein>
<evidence type="ECO:0000313" key="2">
    <source>
        <dbReference type="EMBL" id="OCQ20775.1"/>
    </source>
</evidence>
<proteinExistence type="predicted"/>
<accession>A0A1C0TPI1</accession>
<sequence length="277" mass="30595">MKNKHYVLPFLLSALAASVSAQAADQYESCNAVLAGGVFDNYEETLNFESKIALKKWVCSSEYSKGDAGGNLSLDVIGIFTLGGGGGNVKEWKRENCSQDDMSYEGSKASHVLIQKASDTIVNAWSQCMQNKNNNTLSCYAKETHDSLLMKIDVQYGSGNIQNTDIVGTNMTAVNRIPTELWPGETSIRYTINDKSREAYFDLNGNTDYKNVSCSYTVPKKATIDANACEVFRKQSLTQGKISAYDYNYLRDYDLVPLFSSRHGGLIGNYPCSLFTN</sequence>
<feature type="signal peptide" evidence="1">
    <location>
        <begin position="1"/>
        <end position="23"/>
    </location>
</feature>
<gene>
    <name evidence="2" type="ORF">A7985_13305</name>
</gene>
<dbReference type="EMBL" id="MAUJ01000004">
    <property type="protein sequence ID" value="OCQ20775.1"/>
    <property type="molecule type" value="Genomic_DNA"/>
</dbReference>
<name>A0A1C0TPI1_9GAMM</name>
<evidence type="ECO:0000256" key="1">
    <source>
        <dbReference type="SAM" id="SignalP"/>
    </source>
</evidence>
<keyword evidence="1" id="KW-0732">Signal</keyword>
<dbReference type="Proteomes" id="UP000093366">
    <property type="component" value="Unassembled WGS sequence"/>
</dbReference>
<dbReference type="RefSeq" id="WP_065790958.1">
    <property type="nucleotide sequence ID" value="NZ_JAGJED010000005.1"/>
</dbReference>
<feature type="chain" id="PRO_5008646160" evidence="1">
    <location>
        <begin position="24"/>
        <end position="277"/>
    </location>
</feature>
<organism evidence="2 3">
    <name type="scientific">Pseudoalteromonas luteoviolacea</name>
    <dbReference type="NCBI Taxonomy" id="43657"/>
    <lineage>
        <taxon>Bacteria</taxon>
        <taxon>Pseudomonadati</taxon>
        <taxon>Pseudomonadota</taxon>
        <taxon>Gammaproteobacteria</taxon>
        <taxon>Alteromonadales</taxon>
        <taxon>Pseudoalteromonadaceae</taxon>
        <taxon>Pseudoalteromonas</taxon>
    </lineage>
</organism>
<dbReference type="AlphaFoldDB" id="A0A1C0TPI1"/>
<reference evidence="3" key="1">
    <citation type="submission" date="2016-07" db="EMBL/GenBank/DDBJ databases">
        <authorList>
            <person name="Florea S."/>
            <person name="Webb J.S."/>
            <person name="Jaromczyk J."/>
            <person name="Schardl C.L."/>
        </authorList>
    </citation>
    <scope>NUCLEOTIDE SEQUENCE [LARGE SCALE GENOMIC DNA]</scope>
    <source>
        <strain evidence="3">IPB1</strain>
    </source>
</reference>
<comment type="caution">
    <text evidence="2">The sequence shown here is derived from an EMBL/GenBank/DDBJ whole genome shotgun (WGS) entry which is preliminary data.</text>
</comment>